<evidence type="ECO:0000256" key="5">
    <source>
        <dbReference type="ARBA" id="ARBA00023204"/>
    </source>
</evidence>
<dbReference type="GO" id="GO:0005657">
    <property type="term" value="C:replication fork"/>
    <property type="evidence" value="ECO:0007669"/>
    <property type="project" value="TreeGrafter"/>
</dbReference>
<dbReference type="SUPFAM" id="SSF52540">
    <property type="entry name" value="P-loop containing nucleoside triphosphate hydrolases"/>
    <property type="match status" value="1"/>
</dbReference>
<dbReference type="Gene3D" id="3.40.50.300">
    <property type="entry name" value="P-loop containing nucleotide triphosphate hydrolases"/>
    <property type="match status" value="1"/>
</dbReference>
<feature type="compositionally biased region" description="Acidic residues" evidence="7">
    <location>
        <begin position="585"/>
        <end position="599"/>
    </location>
</feature>
<evidence type="ECO:0000313" key="8">
    <source>
        <dbReference type="EMBL" id="KAK0645698.1"/>
    </source>
</evidence>
<evidence type="ECO:0000313" key="9">
    <source>
        <dbReference type="Proteomes" id="UP001174936"/>
    </source>
</evidence>
<keyword evidence="6" id="KW-0539">Nucleus</keyword>
<proteinExistence type="predicted"/>
<keyword evidence="9" id="KW-1185">Reference proteome</keyword>
<keyword evidence="2" id="KW-0547">Nucleotide-binding</keyword>
<name>A0AA40CQA9_9PEZI</name>
<protein>
    <recommendedName>
        <fullName evidence="10">RecA family profile 1 domain-containing protein</fullName>
    </recommendedName>
</protein>
<dbReference type="Proteomes" id="UP001174936">
    <property type="component" value="Unassembled WGS sequence"/>
</dbReference>
<accession>A0AA40CQA9</accession>
<keyword evidence="3" id="KW-0227">DNA damage</keyword>
<evidence type="ECO:0000256" key="2">
    <source>
        <dbReference type="ARBA" id="ARBA00022741"/>
    </source>
</evidence>
<feature type="region of interest" description="Disordered" evidence="7">
    <location>
        <begin position="557"/>
        <end position="662"/>
    </location>
</feature>
<comment type="caution">
    <text evidence="8">The sequence shown here is derived from an EMBL/GenBank/DDBJ whole genome shotgun (WGS) entry which is preliminary data.</text>
</comment>
<dbReference type="EMBL" id="JAULSV010000004">
    <property type="protein sequence ID" value="KAK0645698.1"/>
    <property type="molecule type" value="Genomic_DNA"/>
</dbReference>
<evidence type="ECO:0000256" key="3">
    <source>
        <dbReference type="ARBA" id="ARBA00022763"/>
    </source>
</evidence>
<evidence type="ECO:0000256" key="7">
    <source>
        <dbReference type="SAM" id="MobiDB-lite"/>
    </source>
</evidence>
<dbReference type="GO" id="GO:0033063">
    <property type="term" value="C:Rad51B-Rad51C-Rad51D-XRCC2 complex"/>
    <property type="evidence" value="ECO:0007669"/>
    <property type="project" value="TreeGrafter"/>
</dbReference>
<dbReference type="GO" id="GO:0033065">
    <property type="term" value="C:Rad51C-XRCC3 complex"/>
    <property type="evidence" value="ECO:0007669"/>
    <property type="project" value="TreeGrafter"/>
</dbReference>
<dbReference type="GO" id="GO:0000400">
    <property type="term" value="F:four-way junction DNA binding"/>
    <property type="evidence" value="ECO:0007669"/>
    <property type="project" value="TreeGrafter"/>
</dbReference>
<dbReference type="AlphaFoldDB" id="A0AA40CQA9"/>
<evidence type="ECO:0000256" key="4">
    <source>
        <dbReference type="ARBA" id="ARBA00022840"/>
    </source>
</evidence>
<sequence length="662" mass="70641">MPSHSAFHSTQGSFFGSFDPNPTTLAWSAQVGGLGSIIPDDDLLALGKFHRLGQVCGEKVAYGDERVRVRLDRLRRESWVSGPGDIGAARRKSATARAPPITCLQKQKPRDEIPGDDLAPFSREGVPLLLAKPTRQGTADPGLGKTIRSSIPDQGKAARQGGVASAPTASSTCLNRSFAASIALLVRGEGLQFGDGVAGWRHLWAVRALSELWGRSTWGAEDPHVDLDWGLGARFVAHSGLFRVKLKVIHEGEGPGASDAIPTIAAPMSQALDSVCAGRHGHDISSFDLPSTHRLPTVSAAQALEEFHGNETNFVPTGLPALDAALGLSLDDERNHGGIQKGQVTEIWGPPGVGKTTLGSPPTVCAKAEQLYGFHPVSSERLRTVVTSASEDNDKVTASRLEAFTHYTCPSLPHFIALLCRPTTSCVAPNTDLIVIDSLSALLNHAFPKAPDGRAAGDSRGIKGPPLTDLAIVVLTQCATKMQAERGATLIPAINAAAWDQGISTRLVLFRDWAPEGTESRAPHFVGVQRKNGRGNSGSLDDVTAFSIKPGDLVSVDCDSTQTSRGLSSTPAPKRKLADTNFEIADSDDEDYGWQDEEPLLPPMPSQWKGSEDVLLEPRSNSDEETLHEDEESVVESLTDEQDREPTVNGTISDLDRPQNGP</sequence>
<dbReference type="GO" id="GO:0005524">
    <property type="term" value="F:ATP binding"/>
    <property type="evidence" value="ECO:0007669"/>
    <property type="project" value="UniProtKB-KW"/>
</dbReference>
<feature type="compositionally biased region" description="Acidic residues" evidence="7">
    <location>
        <begin position="623"/>
        <end position="643"/>
    </location>
</feature>
<reference evidence="8" key="1">
    <citation type="submission" date="2023-06" db="EMBL/GenBank/DDBJ databases">
        <title>Genome-scale phylogeny and comparative genomics of the fungal order Sordariales.</title>
        <authorList>
            <consortium name="Lawrence Berkeley National Laboratory"/>
            <person name="Hensen N."/>
            <person name="Bonometti L."/>
            <person name="Westerberg I."/>
            <person name="Brannstrom I.O."/>
            <person name="Guillou S."/>
            <person name="Cros-Aarteil S."/>
            <person name="Calhoun S."/>
            <person name="Haridas S."/>
            <person name="Kuo A."/>
            <person name="Mondo S."/>
            <person name="Pangilinan J."/>
            <person name="Riley R."/>
            <person name="Labutti K."/>
            <person name="Andreopoulos B."/>
            <person name="Lipzen A."/>
            <person name="Chen C."/>
            <person name="Yanf M."/>
            <person name="Daum C."/>
            <person name="Ng V."/>
            <person name="Clum A."/>
            <person name="Steindorff A."/>
            <person name="Ohm R."/>
            <person name="Martin F."/>
            <person name="Silar P."/>
            <person name="Natvig D."/>
            <person name="Lalanne C."/>
            <person name="Gautier V."/>
            <person name="Ament-Velasquez S.L."/>
            <person name="Kruys A."/>
            <person name="Hutchinson M.I."/>
            <person name="Powell A.J."/>
            <person name="Barry K."/>
            <person name="Miller A.N."/>
            <person name="Grigoriev I.V."/>
            <person name="Debuchy R."/>
            <person name="Gladieux P."/>
            <person name="Thoren M.H."/>
            <person name="Johannesson H."/>
        </authorList>
    </citation>
    <scope>NUCLEOTIDE SEQUENCE</scope>
    <source>
        <strain evidence="8">SMH2532-1</strain>
    </source>
</reference>
<evidence type="ECO:0008006" key="10">
    <source>
        <dbReference type="Google" id="ProtNLM"/>
    </source>
</evidence>
<dbReference type="GO" id="GO:0000707">
    <property type="term" value="P:meiotic DNA recombinase assembly"/>
    <property type="evidence" value="ECO:0007669"/>
    <property type="project" value="TreeGrafter"/>
</dbReference>
<dbReference type="GO" id="GO:0007131">
    <property type="term" value="P:reciprocal meiotic recombination"/>
    <property type="evidence" value="ECO:0007669"/>
    <property type="project" value="TreeGrafter"/>
</dbReference>
<keyword evidence="4" id="KW-0067">ATP-binding</keyword>
<dbReference type="PANTHER" id="PTHR46239">
    <property type="entry name" value="DNA REPAIR PROTEIN RAD51 HOMOLOG 3 RAD51C"/>
    <property type="match status" value="1"/>
</dbReference>
<feature type="region of interest" description="Disordered" evidence="7">
    <location>
        <begin position="133"/>
        <end position="169"/>
    </location>
</feature>
<comment type="subcellular location">
    <subcellularLocation>
        <location evidence="1">Nucleus</location>
    </subcellularLocation>
</comment>
<dbReference type="PANTHER" id="PTHR46239:SF1">
    <property type="entry name" value="DNA REPAIR PROTEIN RAD51 HOMOLOG 3"/>
    <property type="match status" value="1"/>
</dbReference>
<evidence type="ECO:0000256" key="1">
    <source>
        <dbReference type="ARBA" id="ARBA00004123"/>
    </source>
</evidence>
<dbReference type="InterPro" id="IPR052093">
    <property type="entry name" value="HR_Repair_Mediator"/>
</dbReference>
<keyword evidence="5" id="KW-0234">DNA repair</keyword>
<feature type="compositionally biased region" description="Polar residues" evidence="7">
    <location>
        <begin position="558"/>
        <end position="571"/>
    </location>
</feature>
<dbReference type="InterPro" id="IPR027417">
    <property type="entry name" value="P-loop_NTPase"/>
</dbReference>
<gene>
    <name evidence="8" type="ORF">B0T16DRAFT_390264</name>
</gene>
<organism evidence="8 9">
    <name type="scientific">Cercophora newfieldiana</name>
    <dbReference type="NCBI Taxonomy" id="92897"/>
    <lineage>
        <taxon>Eukaryota</taxon>
        <taxon>Fungi</taxon>
        <taxon>Dikarya</taxon>
        <taxon>Ascomycota</taxon>
        <taxon>Pezizomycotina</taxon>
        <taxon>Sordariomycetes</taxon>
        <taxon>Sordariomycetidae</taxon>
        <taxon>Sordariales</taxon>
        <taxon>Lasiosphaeriaceae</taxon>
        <taxon>Cercophora</taxon>
    </lineage>
</organism>
<dbReference type="GO" id="GO:0008821">
    <property type="term" value="F:crossover junction DNA endonuclease activity"/>
    <property type="evidence" value="ECO:0007669"/>
    <property type="project" value="TreeGrafter"/>
</dbReference>
<evidence type="ECO:0000256" key="6">
    <source>
        <dbReference type="ARBA" id="ARBA00023242"/>
    </source>
</evidence>